<evidence type="ECO:0000256" key="1">
    <source>
        <dbReference type="ARBA" id="ARBA00004141"/>
    </source>
</evidence>
<reference evidence="9" key="1">
    <citation type="submission" date="2016-12" db="EMBL/GenBank/DDBJ databases">
        <title>An insight into the sialome and mialome of the sand fly, Nyssomyia neivai.</title>
        <authorList>
            <person name="Sebastian V."/>
            <person name="Goulart T.M."/>
            <person name="Oliveira W."/>
            <person name="Calvo E."/>
            <person name="Oliveira L.F."/>
            <person name="Pinto M.C."/>
            <person name="Rosselino A.M."/>
            <person name="Ribeiro J.M."/>
        </authorList>
    </citation>
    <scope>NUCLEOTIDE SEQUENCE</scope>
</reference>
<keyword evidence="3 7" id="KW-0812">Transmembrane</keyword>
<evidence type="ECO:0000313" key="9">
    <source>
        <dbReference type="EMBL" id="JAV04499.1"/>
    </source>
</evidence>
<comment type="similarity">
    <text evidence="2">Belongs to the TMC family.</text>
</comment>
<feature type="transmembrane region" description="Helical" evidence="7">
    <location>
        <begin position="412"/>
        <end position="433"/>
    </location>
</feature>
<dbReference type="InterPro" id="IPR012496">
    <property type="entry name" value="TMC_dom"/>
</dbReference>
<accession>A0A1L8DDF2</accession>
<protein>
    <submittedName>
        <fullName evidence="9">Putative transmembrane channel-like protein 7</fullName>
    </submittedName>
</protein>
<evidence type="ECO:0000256" key="6">
    <source>
        <dbReference type="SAM" id="MobiDB-lite"/>
    </source>
</evidence>
<dbReference type="GO" id="GO:0008381">
    <property type="term" value="F:mechanosensitive monoatomic ion channel activity"/>
    <property type="evidence" value="ECO:0007669"/>
    <property type="project" value="TreeGrafter"/>
</dbReference>
<feature type="transmembrane region" description="Helical" evidence="7">
    <location>
        <begin position="587"/>
        <end position="605"/>
    </location>
</feature>
<feature type="transmembrane region" description="Helical" evidence="7">
    <location>
        <begin position="203"/>
        <end position="229"/>
    </location>
</feature>
<evidence type="ECO:0000256" key="4">
    <source>
        <dbReference type="ARBA" id="ARBA00022989"/>
    </source>
</evidence>
<organism evidence="9">
    <name type="scientific">Nyssomyia neivai</name>
    <dbReference type="NCBI Taxonomy" id="330878"/>
    <lineage>
        <taxon>Eukaryota</taxon>
        <taxon>Metazoa</taxon>
        <taxon>Ecdysozoa</taxon>
        <taxon>Arthropoda</taxon>
        <taxon>Hexapoda</taxon>
        <taxon>Insecta</taxon>
        <taxon>Pterygota</taxon>
        <taxon>Neoptera</taxon>
        <taxon>Endopterygota</taxon>
        <taxon>Diptera</taxon>
        <taxon>Nematocera</taxon>
        <taxon>Psychodoidea</taxon>
        <taxon>Psychodidae</taxon>
        <taxon>Nyssomyia</taxon>
    </lineage>
</organism>
<feature type="transmembrane region" description="Helical" evidence="7">
    <location>
        <begin position="281"/>
        <end position="300"/>
    </location>
</feature>
<evidence type="ECO:0000259" key="8">
    <source>
        <dbReference type="Pfam" id="PF07810"/>
    </source>
</evidence>
<dbReference type="PANTHER" id="PTHR23302">
    <property type="entry name" value="TRANSMEMBRANE CHANNEL-RELATED"/>
    <property type="match status" value="1"/>
</dbReference>
<dbReference type="InterPro" id="IPR038900">
    <property type="entry name" value="TMC"/>
</dbReference>
<evidence type="ECO:0000256" key="5">
    <source>
        <dbReference type="ARBA" id="ARBA00023136"/>
    </source>
</evidence>
<sequence>MQRRRTNLSSVFNIDDDGGGPSTSYSEREIHSQDNLLHMDFSEKNTCFADELKLWGTQRGTLLQKTINFMPSRFKRQLSLDSRHPPGLRDNDIDELAQQIEQNNQLMADNPLSRHLRIERIKSLPQTINIKREIKTKLSTSARSRSGSRRITHWERFKYSYRILRARVGACLANTMTNLEIWYGSMKNIEGHFGSGVSAYFKFLRWLFLSYCIVAVLCFGFIALPQLLLNKHQGGFKPTTMFKFLDIFTGEGYLATTVLFYGGYSNETISIIPKNTYNLPMGYFLTMICVYLITFIIMSVSMARSYRRTFIEASGITSTYADKIFCAWDFGISNEKMARLAHKSLFNEIREMLNELEMPEIEQTFLQKFWSIALKTSSHFLVLFMLAGLGVGMWTMLKYFGDIEDVTRSFSYLYLPIATNCIMLVMQMVFGYIAKMEGYKSPRTKVHVNLMRNFLLEVVIIGVLLGFWISDTKSQCWETAIGQEIYRLVIVDFVISVCGVTIYQITKSLLSRSFTFIGAPEFDISQASLSLVFNQTLFFIGLLYSPILPVIVIVKMILMFYILKAILIKYCKPPAKLWKSTQTHTLYLVMSFLSLLGVLVANGYIMTQVKVSQTCGPFRNFNFMYEIITLTIAKLTKDHLFWRFVVAIIRPAFIGCILLGMCVIVYYLRSKSRARIGMVKLLKEMLYMEARDKEFLLGHIMKLAQKSDGHTE</sequence>
<feature type="transmembrane region" description="Helical" evidence="7">
    <location>
        <begin position="454"/>
        <end position="470"/>
    </location>
</feature>
<dbReference type="Pfam" id="PF07810">
    <property type="entry name" value="TMC"/>
    <property type="match status" value="1"/>
</dbReference>
<dbReference type="PANTHER" id="PTHR23302:SF43">
    <property type="entry name" value="TMC DOMAIN-CONTAINING PROTEIN"/>
    <property type="match status" value="1"/>
</dbReference>
<dbReference type="GO" id="GO:0005886">
    <property type="term" value="C:plasma membrane"/>
    <property type="evidence" value="ECO:0007669"/>
    <property type="project" value="InterPro"/>
</dbReference>
<feature type="domain" description="TMC" evidence="8">
    <location>
        <begin position="476"/>
        <end position="580"/>
    </location>
</feature>
<dbReference type="EMBL" id="GFDF01009585">
    <property type="protein sequence ID" value="JAV04499.1"/>
    <property type="molecule type" value="Transcribed_RNA"/>
</dbReference>
<feature type="transmembrane region" description="Helical" evidence="7">
    <location>
        <begin position="380"/>
        <end position="400"/>
    </location>
</feature>
<keyword evidence="5 7" id="KW-0472">Membrane</keyword>
<evidence type="ECO:0000256" key="2">
    <source>
        <dbReference type="ARBA" id="ARBA00006510"/>
    </source>
</evidence>
<proteinExistence type="inferred from homology"/>
<comment type="subcellular location">
    <subcellularLocation>
        <location evidence="1">Membrane</location>
        <topology evidence="1">Multi-pass membrane protein</topology>
    </subcellularLocation>
</comment>
<name>A0A1L8DDF2_9DIPT</name>
<evidence type="ECO:0000256" key="3">
    <source>
        <dbReference type="ARBA" id="ARBA00022692"/>
    </source>
</evidence>
<feature type="transmembrane region" description="Helical" evidence="7">
    <location>
        <begin position="640"/>
        <end position="668"/>
    </location>
</feature>
<feature type="region of interest" description="Disordered" evidence="6">
    <location>
        <begin position="1"/>
        <end position="27"/>
    </location>
</feature>
<evidence type="ECO:0000256" key="7">
    <source>
        <dbReference type="SAM" id="Phobius"/>
    </source>
</evidence>
<dbReference type="AlphaFoldDB" id="A0A1L8DDF2"/>
<keyword evidence="4 7" id="KW-1133">Transmembrane helix</keyword>
<feature type="transmembrane region" description="Helical" evidence="7">
    <location>
        <begin position="550"/>
        <end position="567"/>
    </location>
</feature>
<feature type="transmembrane region" description="Helical" evidence="7">
    <location>
        <begin position="241"/>
        <end position="261"/>
    </location>
</feature>